<dbReference type="RefSeq" id="WP_196936588.1">
    <property type="nucleotide sequence ID" value="NZ_MU158698.1"/>
</dbReference>
<dbReference type="Proteomes" id="UP000616201">
    <property type="component" value="Unassembled WGS sequence"/>
</dbReference>
<reference evidence="1" key="1">
    <citation type="submission" date="2018-02" db="EMBL/GenBank/DDBJ databases">
        <authorList>
            <person name="Vasarhelyi B.M."/>
            <person name="Deshmukh S."/>
            <person name="Balint B."/>
            <person name="Kukolya J."/>
        </authorList>
    </citation>
    <scope>NUCLEOTIDE SEQUENCE</scope>
    <source>
        <strain evidence="1">KB22</strain>
    </source>
</reference>
<dbReference type="AlphaFoldDB" id="A0A928YQT9"/>
<protein>
    <submittedName>
        <fullName evidence="1">Uncharacterized protein</fullName>
    </submittedName>
</protein>
<evidence type="ECO:0000313" key="1">
    <source>
        <dbReference type="EMBL" id="MBE8712678.1"/>
    </source>
</evidence>
<evidence type="ECO:0000313" key="2">
    <source>
        <dbReference type="Proteomes" id="UP000616201"/>
    </source>
</evidence>
<dbReference type="EMBL" id="PRDK01000002">
    <property type="protein sequence ID" value="MBE8712678.1"/>
    <property type="molecule type" value="Genomic_DNA"/>
</dbReference>
<organism evidence="1 2">
    <name type="scientific">Sphingobacterium hungaricum</name>
    <dbReference type="NCBI Taxonomy" id="2082723"/>
    <lineage>
        <taxon>Bacteria</taxon>
        <taxon>Pseudomonadati</taxon>
        <taxon>Bacteroidota</taxon>
        <taxon>Sphingobacteriia</taxon>
        <taxon>Sphingobacteriales</taxon>
        <taxon>Sphingobacteriaceae</taxon>
        <taxon>Sphingobacterium</taxon>
    </lineage>
</organism>
<proteinExistence type="predicted"/>
<name>A0A928YQT9_9SPHI</name>
<keyword evidence="2" id="KW-1185">Reference proteome</keyword>
<comment type="caution">
    <text evidence="1">The sequence shown here is derived from an EMBL/GenBank/DDBJ whole genome shotgun (WGS) entry which is preliminary data.</text>
</comment>
<sequence>MKRALKTELSLSLLEKNLMHLRLHKPSNILGDAIVAVELMGIGIDPADFQQRLSELAVSRGMSAAVLIKGLSNGCHASTGN</sequence>
<gene>
    <name evidence="1" type="ORF">C4F49_03150</name>
</gene>
<accession>A0A928YQT9</accession>